<sequence length="155" mass="17498">TQPSWHRCQDTAMKVSPSVTERREVTCHVLHQKILRAKPALGHTLTRQPGPQKHPRQHGYFRDLQGRCDTITMGKGTVTATLSRRGKRITTAILIATGKRVAIRSRPTRQMPLLVSRFTPQSRHQQRGRPTGCSIPRPPTSHTHHHTGEGSMEKQ</sequence>
<gene>
    <name evidence="2" type="ORF">Taro_017577</name>
</gene>
<dbReference type="EMBL" id="NMUH01000804">
    <property type="protein sequence ID" value="MQL85062.1"/>
    <property type="molecule type" value="Genomic_DNA"/>
</dbReference>
<evidence type="ECO:0000313" key="2">
    <source>
        <dbReference type="EMBL" id="MQL85062.1"/>
    </source>
</evidence>
<feature type="non-terminal residue" evidence="2">
    <location>
        <position position="155"/>
    </location>
</feature>
<evidence type="ECO:0000256" key="1">
    <source>
        <dbReference type="SAM" id="MobiDB-lite"/>
    </source>
</evidence>
<dbReference type="Proteomes" id="UP000652761">
    <property type="component" value="Unassembled WGS sequence"/>
</dbReference>
<feature type="region of interest" description="Disordered" evidence="1">
    <location>
        <begin position="118"/>
        <end position="155"/>
    </location>
</feature>
<evidence type="ECO:0000313" key="3">
    <source>
        <dbReference type="Proteomes" id="UP000652761"/>
    </source>
</evidence>
<accession>A0A843UGI6</accession>
<reference evidence="2" key="1">
    <citation type="submission" date="2017-07" db="EMBL/GenBank/DDBJ databases">
        <title>Taro Niue Genome Assembly and Annotation.</title>
        <authorList>
            <person name="Atibalentja N."/>
            <person name="Keating K."/>
            <person name="Fields C.J."/>
        </authorList>
    </citation>
    <scope>NUCLEOTIDE SEQUENCE</scope>
    <source>
        <strain evidence="2">Niue_2</strain>
        <tissue evidence="2">Leaf</tissue>
    </source>
</reference>
<name>A0A843UGI6_COLES</name>
<feature type="compositionally biased region" description="Basic and acidic residues" evidence="1">
    <location>
        <begin position="146"/>
        <end position="155"/>
    </location>
</feature>
<keyword evidence="3" id="KW-1185">Reference proteome</keyword>
<comment type="caution">
    <text evidence="2">The sequence shown here is derived from an EMBL/GenBank/DDBJ whole genome shotgun (WGS) entry which is preliminary data.</text>
</comment>
<organism evidence="2 3">
    <name type="scientific">Colocasia esculenta</name>
    <name type="common">Wild taro</name>
    <name type="synonym">Arum esculentum</name>
    <dbReference type="NCBI Taxonomy" id="4460"/>
    <lineage>
        <taxon>Eukaryota</taxon>
        <taxon>Viridiplantae</taxon>
        <taxon>Streptophyta</taxon>
        <taxon>Embryophyta</taxon>
        <taxon>Tracheophyta</taxon>
        <taxon>Spermatophyta</taxon>
        <taxon>Magnoliopsida</taxon>
        <taxon>Liliopsida</taxon>
        <taxon>Araceae</taxon>
        <taxon>Aroideae</taxon>
        <taxon>Colocasieae</taxon>
        <taxon>Colocasia</taxon>
    </lineage>
</organism>
<protein>
    <submittedName>
        <fullName evidence="2">Uncharacterized protein</fullName>
    </submittedName>
</protein>
<dbReference type="AlphaFoldDB" id="A0A843UGI6"/>
<proteinExistence type="predicted"/>